<feature type="domain" description="Putative restriction endonuclease" evidence="1">
    <location>
        <begin position="12"/>
        <end position="184"/>
    </location>
</feature>
<keyword evidence="2" id="KW-0378">Hydrolase</keyword>
<accession>A0ABW6RJR4</accession>
<dbReference type="CDD" id="cd06260">
    <property type="entry name" value="DUF820-like"/>
    <property type="match status" value="1"/>
</dbReference>
<name>A0ABW6RJR4_9ACTN</name>
<evidence type="ECO:0000313" key="3">
    <source>
        <dbReference type="Proteomes" id="UP001601976"/>
    </source>
</evidence>
<protein>
    <submittedName>
        <fullName evidence="2">Uma2 family endonuclease</fullName>
    </submittedName>
</protein>
<keyword evidence="2" id="KW-0540">Nuclease</keyword>
<gene>
    <name evidence="2" type="ORF">ACFYWW_19255</name>
</gene>
<dbReference type="RefSeq" id="WP_355720848.1">
    <property type="nucleotide sequence ID" value="NZ_JBEXNP010000009.1"/>
</dbReference>
<dbReference type="PANTHER" id="PTHR35400">
    <property type="entry name" value="SLR1083 PROTEIN"/>
    <property type="match status" value="1"/>
</dbReference>
<sequence>MTPSTEYAQMSVEEFEEIERHAPETVRLEFINGRLEVKAMPDGNHGEIFMWLLRQCMQHRPDLNLMPERGLKVEKYRKGRARTDGTLAPRGHFKGHGEWSSTDSGVLMAVEITSHDADTNRRDRVDKPVGYAEAGIPVYLLIDRDNDTLTVYSDPKNGKYQQTRSYPYGADVELPAPVGFTLDTEELKDYAH</sequence>
<reference evidence="2 3" key="1">
    <citation type="submission" date="2024-10" db="EMBL/GenBank/DDBJ databases">
        <title>The Natural Products Discovery Center: Release of the First 8490 Sequenced Strains for Exploring Actinobacteria Biosynthetic Diversity.</title>
        <authorList>
            <person name="Kalkreuter E."/>
            <person name="Kautsar S.A."/>
            <person name="Yang D."/>
            <person name="Bader C.D."/>
            <person name="Teijaro C.N."/>
            <person name="Fluegel L."/>
            <person name="Davis C.M."/>
            <person name="Simpson J.R."/>
            <person name="Lauterbach L."/>
            <person name="Steele A.D."/>
            <person name="Gui C."/>
            <person name="Meng S."/>
            <person name="Li G."/>
            <person name="Viehrig K."/>
            <person name="Ye F."/>
            <person name="Su P."/>
            <person name="Kiefer A.F."/>
            <person name="Nichols A."/>
            <person name="Cepeda A.J."/>
            <person name="Yan W."/>
            <person name="Fan B."/>
            <person name="Jiang Y."/>
            <person name="Adhikari A."/>
            <person name="Zheng C.-J."/>
            <person name="Schuster L."/>
            <person name="Cowan T.M."/>
            <person name="Smanski M.J."/>
            <person name="Chevrette M.G."/>
            <person name="De Carvalho L.P.S."/>
            <person name="Shen B."/>
        </authorList>
    </citation>
    <scope>NUCLEOTIDE SEQUENCE [LARGE SCALE GENOMIC DNA]</scope>
    <source>
        <strain evidence="2 3">NPDC003029</strain>
    </source>
</reference>
<dbReference type="InterPro" id="IPR008538">
    <property type="entry name" value="Uma2"/>
</dbReference>
<dbReference type="Proteomes" id="UP001601976">
    <property type="component" value="Unassembled WGS sequence"/>
</dbReference>
<proteinExistence type="predicted"/>
<keyword evidence="3" id="KW-1185">Reference proteome</keyword>
<dbReference type="GO" id="GO:0004519">
    <property type="term" value="F:endonuclease activity"/>
    <property type="evidence" value="ECO:0007669"/>
    <property type="project" value="UniProtKB-KW"/>
</dbReference>
<dbReference type="InterPro" id="IPR011335">
    <property type="entry name" value="Restrct_endonuc-II-like"/>
</dbReference>
<evidence type="ECO:0000259" key="1">
    <source>
        <dbReference type="Pfam" id="PF05685"/>
    </source>
</evidence>
<dbReference type="InterPro" id="IPR012296">
    <property type="entry name" value="Nuclease_put_TT1808"/>
</dbReference>
<comment type="caution">
    <text evidence="2">The sequence shown here is derived from an EMBL/GenBank/DDBJ whole genome shotgun (WGS) entry which is preliminary data.</text>
</comment>
<dbReference type="PANTHER" id="PTHR35400:SF3">
    <property type="entry name" value="SLL1072 PROTEIN"/>
    <property type="match status" value="1"/>
</dbReference>
<keyword evidence="2" id="KW-0255">Endonuclease</keyword>
<dbReference type="Gene3D" id="3.90.1570.10">
    <property type="entry name" value="tt1808, chain A"/>
    <property type="match status" value="1"/>
</dbReference>
<dbReference type="SUPFAM" id="SSF52980">
    <property type="entry name" value="Restriction endonuclease-like"/>
    <property type="match status" value="1"/>
</dbReference>
<dbReference type="Pfam" id="PF05685">
    <property type="entry name" value="Uma2"/>
    <property type="match status" value="1"/>
</dbReference>
<dbReference type="EMBL" id="JBIAPK010000005">
    <property type="protein sequence ID" value="MFF3340847.1"/>
    <property type="molecule type" value="Genomic_DNA"/>
</dbReference>
<evidence type="ECO:0000313" key="2">
    <source>
        <dbReference type="EMBL" id="MFF3340847.1"/>
    </source>
</evidence>
<organism evidence="2 3">
    <name type="scientific">Streptomyces flavidovirens</name>
    <dbReference type="NCBI Taxonomy" id="67298"/>
    <lineage>
        <taxon>Bacteria</taxon>
        <taxon>Bacillati</taxon>
        <taxon>Actinomycetota</taxon>
        <taxon>Actinomycetes</taxon>
        <taxon>Kitasatosporales</taxon>
        <taxon>Streptomycetaceae</taxon>
        <taxon>Streptomyces</taxon>
    </lineage>
</organism>